<dbReference type="STRING" id="136037.A0A067QEH5"/>
<proteinExistence type="predicted"/>
<evidence type="ECO:0000313" key="3">
    <source>
        <dbReference type="Proteomes" id="UP000027135"/>
    </source>
</evidence>
<gene>
    <name evidence="2" type="ORF">L798_12438</name>
</gene>
<reference evidence="2 3" key="1">
    <citation type="journal article" date="2014" name="Nat. Commun.">
        <title>Molecular traces of alternative social organization in a termite genome.</title>
        <authorList>
            <person name="Terrapon N."/>
            <person name="Li C."/>
            <person name="Robertson H.M."/>
            <person name="Ji L."/>
            <person name="Meng X."/>
            <person name="Booth W."/>
            <person name="Chen Z."/>
            <person name="Childers C.P."/>
            <person name="Glastad K.M."/>
            <person name="Gokhale K."/>
            <person name="Gowin J."/>
            <person name="Gronenberg W."/>
            <person name="Hermansen R.A."/>
            <person name="Hu H."/>
            <person name="Hunt B.G."/>
            <person name="Huylmans A.K."/>
            <person name="Khalil S.M."/>
            <person name="Mitchell R.D."/>
            <person name="Munoz-Torres M.C."/>
            <person name="Mustard J.A."/>
            <person name="Pan H."/>
            <person name="Reese J.T."/>
            <person name="Scharf M.E."/>
            <person name="Sun F."/>
            <person name="Vogel H."/>
            <person name="Xiao J."/>
            <person name="Yang W."/>
            <person name="Yang Z."/>
            <person name="Yang Z."/>
            <person name="Zhou J."/>
            <person name="Zhu J."/>
            <person name="Brent C.S."/>
            <person name="Elsik C.G."/>
            <person name="Goodisman M.A."/>
            <person name="Liberles D.A."/>
            <person name="Roe R.M."/>
            <person name="Vargo E.L."/>
            <person name="Vilcinskas A."/>
            <person name="Wang J."/>
            <person name="Bornberg-Bauer E."/>
            <person name="Korb J."/>
            <person name="Zhang G."/>
            <person name="Liebig J."/>
        </authorList>
    </citation>
    <scope>NUCLEOTIDE SEQUENCE [LARGE SCALE GENOMIC DNA]</scope>
    <source>
        <tissue evidence="2">Whole organism</tissue>
    </source>
</reference>
<feature type="region of interest" description="Disordered" evidence="1">
    <location>
        <begin position="217"/>
        <end position="237"/>
    </location>
</feature>
<dbReference type="InParanoid" id="A0A067QEH5"/>
<name>A0A067QEH5_ZOONE</name>
<evidence type="ECO:0000313" key="2">
    <source>
        <dbReference type="EMBL" id="KDQ71498.1"/>
    </source>
</evidence>
<evidence type="ECO:0000256" key="1">
    <source>
        <dbReference type="SAM" id="MobiDB-lite"/>
    </source>
</evidence>
<dbReference type="EMBL" id="KK873020">
    <property type="protein sequence ID" value="KDQ71498.1"/>
    <property type="molecule type" value="Genomic_DNA"/>
</dbReference>
<dbReference type="Proteomes" id="UP000027135">
    <property type="component" value="Unassembled WGS sequence"/>
</dbReference>
<accession>A0A067QEH5</accession>
<dbReference type="AlphaFoldDB" id="A0A067QEH5"/>
<protein>
    <submittedName>
        <fullName evidence="2">Uncharacterized protein</fullName>
    </submittedName>
</protein>
<feature type="compositionally biased region" description="Low complexity" evidence="1">
    <location>
        <begin position="221"/>
        <end position="237"/>
    </location>
</feature>
<organism evidence="2 3">
    <name type="scientific">Zootermopsis nevadensis</name>
    <name type="common">Dampwood termite</name>
    <dbReference type="NCBI Taxonomy" id="136037"/>
    <lineage>
        <taxon>Eukaryota</taxon>
        <taxon>Metazoa</taxon>
        <taxon>Ecdysozoa</taxon>
        <taxon>Arthropoda</taxon>
        <taxon>Hexapoda</taxon>
        <taxon>Insecta</taxon>
        <taxon>Pterygota</taxon>
        <taxon>Neoptera</taxon>
        <taxon>Polyneoptera</taxon>
        <taxon>Dictyoptera</taxon>
        <taxon>Blattodea</taxon>
        <taxon>Blattoidea</taxon>
        <taxon>Termitoidae</taxon>
        <taxon>Termopsidae</taxon>
        <taxon>Zootermopsis</taxon>
    </lineage>
</organism>
<keyword evidence="3" id="KW-1185">Reference proteome</keyword>
<sequence>MYPNLNSLVTYSACFRERNVTENTSGGYGSLSGTYIHHGNILQYDSTTSSTSLSALHQPHYGSASSLISQPTSNMSQQYGNLQPLHLLSNGNTCQSLDGLMPQQQPHYASASNITTTYFGPPVQQQYSCSSNNITPRGSTSNISMTYPTTASQHFSSDSNSALVQVQKSNIHNTFPTTSSTLLHHNETELLVKEIAMLNFNQMWNQTVSKAKPGESLNYQPSASSPVVPHSSNLSGSVTSVSQRQMCPLGESSLTSVSAGFSSFSTVSGNGQSLDSVRSTVMQETRISGVSAEKHFSPSSSVQYQQQGISSAGSSGGQVISGGSTFPAWVGLRQQAYQYSSTPVKPATDKLVSVLQKIARNYVSLYSYE</sequence>